<gene>
    <name evidence="2" type="ORF">V8G54_004144</name>
</gene>
<evidence type="ECO:0000313" key="2">
    <source>
        <dbReference type="EMBL" id="WVZ25600.1"/>
    </source>
</evidence>
<dbReference type="PANTHER" id="PTHR31973:SF187">
    <property type="entry name" value="MUTATOR TRANSPOSASE MUDRA PROTEIN"/>
    <property type="match status" value="1"/>
</dbReference>
<dbReference type="AlphaFoldDB" id="A0AAQ3PDM2"/>
<dbReference type="Pfam" id="PF03108">
    <property type="entry name" value="DBD_Tnp_Mut"/>
    <property type="match status" value="1"/>
</dbReference>
<sequence length="190" mass="22564">MPKSLEACKWEVGTYFAEIKEFTYAIRTYALSNGRSLKFIKNDNKRIYVKCLGGKGNCKWYTYCSFRADVNAWQLRKLFHAHNCSRDFNVKLMTSKWLSERMEKTMRENPTMKVMDIREKVTRKWNVGISRNMTFRARAMAKDNVKGSFKEQFRIIYDYGHELLKTNPGTTVQIKVDNSNREVIFQRFYA</sequence>
<accession>A0AAQ3PDM2</accession>
<keyword evidence="3" id="KW-1185">Reference proteome</keyword>
<feature type="domain" description="Transposase MuDR plant" evidence="1">
    <location>
        <begin position="9"/>
        <end position="69"/>
    </location>
</feature>
<organism evidence="2 3">
    <name type="scientific">Vigna mungo</name>
    <name type="common">Black gram</name>
    <name type="synonym">Phaseolus mungo</name>
    <dbReference type="NCBI Taxonomy" id="3915"/>
    <lineage>
        <taxon>Eukaryota</taxon>
        <taxon>Viridiplantae</taxon>
        <taxon>Streptophyta</taxon>
        <taxon>Embryophyta</taxon>
        <taxon>Tracheophyta</taxon>
        <taxon>Spermatophyta</taxon>
        <taxon>Magnoliopsida</taxon>
        <taxon>eudicotyledons</taxon>
        <taxon>Gunneridae</taxon>
        <taxon>Pentapetalae</taxon>
        <taxon>rosids</taxon>
        <taxon>fabids</taxon>
        <taxon>Fabales</taxon>
        <taxon>Fabaceae</taxon>
        <taxon>Papilionoideae</taxon>
        <taxon>50 kb inversion clade</taxon>
        <taxon>NPAAA clade</taxon>
        <taxon>indigoferoid/millettioid clade</taxon>
        <taxon>Phaseoleae</taxon>
        <taxon>Vigna</taxon>
    </lineage>
</organism>
<name>A0AAQ3PDM2_VIGMU</name>
<dbReference type="EMBL" id="CP144700">
    <property type="protein sequence ID" value="WVZ25600.1"/>
    <property type="molecule type" value="Genomic_DNA"/>
</dbReference>
<evidence type="ECO:0000313" key="3">
    <source>
        <dbReference type="Proteomes" id="UP001374535"/>
    </source>
</evidence>
<dbReference type="PANTHER" id="PTHR31973">
    <property type="entry name" value="POLYPROTEIN, PUTATIVE-RELATED"/>
    <property type="match status" value="1"/>
</dbReference>
<reference evidence="2 3" key="1">
    <citation type="journal article" date="2023" name="Life. Sci Alliance">
        <title>Evolutionary insights into 3D genome organization and epigenetic landscape of Vigna mungo.</title>
        <authorList>
            <person name="Junaid A."/>
            <person name="Singh B."/>
            <person name="Bhatia S."/>
        </authorList>
    </citation>
    <scope>NUCLEOTIDE SEQUENCE [LARGE SCALE GENOMIC DNA]</scope>
    <source>
        <strain evidence="2">Urdbean</strain>
    </source>
</reference>
<dbReference type="Proteomes" id="UP001374535">
    <property type="component" value="Chromosome 1"/>
</dbReference>
<dbReference type="InterPro" id="IPR004332">
    <property type="entry name" value="Transposase_MuDR"/>
</dbReference>
<proteinExistence type="predicted"/>
<evidence type="ECO:0000259" key="1">
    <source>
        <dbReference type="Pfam" id="PF03108"/>
    </source>
</evidence>
<protein>
    <recommendedName>
        <fullName evidence="1">Transposase MuDR plant domain-containing protein</fullName>
    </recommendedName>
</protein>